<feature type="domain" description="EGF-like" evidence="1">
    <location>
        <begin position="248"/>
        <end position="277"/>
    </location>
</feature>
<evidence type="ECO:0000313" key="3">
    <source>
        <dbReference type="EMBL" id="KAH0576203.1"/>
    </source>
</evidence>
<dbReference type="SUPFAM" id="SSF57184">
    <property type="entry name" value="Growth factor receptor domain"/>
    <property type="match status" value="4"/>
</dbReference>
<feature type="domain" description="EGF-like" evidence="1">
    <location>
        <begin position="30"/>
        <end position="63"/>
    </location>
</feature>
<dbReference type="SMART" id="SM00261">
    <property type="entry name" value="FU"/>
    <property type="match status" value="9"/>
</dbReference>
<dbReference type="Gene3D" id="2.10.220.10">
    <property type="entry name" value="Hormone Receptor, Insulin-like Growth Factor Receptor 1, Chain A, domain 2"/>
    <property type="match status" value="3"/>
</dbReference>
<dbReference type="AlphaFoldDB" id="V6LMG1"/>
<evidence type="ECO:0000313" key="4">
    <source>
        <dbReference type="Proteomes" id="UP000018208"/>
    </source>
</evidence>
<reference evidence="2 3" key="1">
    <citation type="journal article" date="2014" name="PLoS Genet.">
        <title>The Genome of Spironucleus salmonicida Highlights a Fish Pathogen Adapted to Fluctuating Environments.</title>
        <authorList>
            <person name="Xu F."/>
            <person name="Jerlstrom-Hultqvist J."/>
            <person name="Einarsson E."/>
            <person name="Astvaldsson A."/>
            <person name="Svard S.G."/>
            <person name="Andersson J.O."/>
        </authorList>
    </citation>
    <scope>NUCLEOTIDE SEQUENCE</scope>
    <source>
        <strain evidence="3">ATCC 50377</strain>
    </source>
</reference>
<accession>V6LMG1</accession>
<dbReference type="EMBL" id="KI546098">
    <property type="protein sequence ID" value="EST45403.1"/>
    <property type="molecule type" value="Genomic_DNA"/>
</dbReference>
<feature type="domain" description="EGF-like" evidence="1">
    <location>
        <begin position="317"/>
        <end position="360"/>
    </location>
</feature>
<dbReference type="InterPro" id="IPR000742">
    <property type="entry name" value="EGF"/>
</dbReference>
<dbReference type="InterPro" id="IPR006212">
    <property type="entry name" value="Furin_repeat"/>
</dbReference>
<dbReference type="Proteomes" id="UP000018208">
    <property type="component" value="Unassembled WGS sequence"/>
</dbReference>
<feature type="domain" description="EGF-like" evidence="1">
    <location>
        <begin position="278"/>
        <end position="309"/>
    </location>
</feature>
<evidence type="ECO:0000313" key="2">
    <source>
        <dbReference type="EMBL" id="EST45403.1"/>
    </source>
</evidence>
<dbReference type="OrthoDB" id="6019644at2759"/>
<gene>
    <name evidence="2" type="ORF">SS50377_14678</name>
    <name evidence="3" type="ORF">SS50377_21764</name>
</gene>
<dbReference type="InterPro" id="IPR009030">
    <property type="entry name" value="Growth_fac_rcpt_cys_sf"/>
</dbReference>
<dbReference type="SMART" id="SM00181">
    <property type="entry name" value="EGF"/>
    <property type="match status" value="7"/>
</dbReference>
<feature type="domain" description="EGF-like" evidence="1">
    <location>
        <begin position="448"/>
        <end position="482"/>
    </location>
</feature>
<reference evidence="3" key="2">
    <citation type="submission" date="2020-12" db="EMBL/GenBank/DDBJ databases">
        <title>New Spironucleus salmonicida genome in near-complete chromosomes.</title>
        <authorList>
            <person name="Xu F."/>
            <person name="Kurt Z."/>
            <person name="Jimenez-Gonzalez A."/>
            <person name="Astvaldsson A."/>
            <person name="Andersson J.O."/>
            <person name="Svard S.G."/>
        </authorList>
    </citation>
    <scope>NUCLEOTIDE SEQUENCE</scope>
    <source>
        <strain evidence="3">ATCC 50377</strain>
    </source>
</reference>
<name>V6LMG1_9EUKA</name>
<organism evidence="2">
    <name type="scientific">Spironucleus salmonicida</name>
    <dbReference type="NCBI Taxonomy" id="348837"/>
    <lineage>
        <taxon>Eukaryota</taxon>
        <taxon>Metamonada</taxon>
        <taxon>Diplomonadida</taxon>
        <taxon>Hexamitidae</taxon>
        <taxon>Hexamitinae</taxon>
        <taxon>Spironucleus</taxon>
    </lineage>
</organism>
<proteinExistence type="predicted"/>
<keyword evidence="4" id="KW-1185">Reference proteome</keyword>
<feature type="domain" description="EGF-like" evidence="1">
    <location>
        <begin position="361"/>
        <end position="391"/>
    </location>
</feature>
<feature type="domain" description="EGF-like" evidence="1">
    <location>
        <begin position="402"/>
        <end position="436"/>
    </location>
</feature>
<sequence length="582" mass="61090">MSGTCTDSQNNCNEGNYCPTGTTTEKVCITCTEGCLTCSGTTLEDTMCATCADGQFLDGKKCSSCDSKCKICSTTATTCSVCENDNFLENNACKTCTANQMKPCVCTAAVNCTTCASDKTKCATCNGNYNQDAATPCSTCNPGFFESTTVPKTCTACPATCLTCTSATECQTCANVNVLVGSTCAPCQIAQMKPCVCTDAVNCATCATDNTKCATCNGNYNQDADTPCSTCKPTFFEDTTAGTKTCKACSANCITCSSDTNCTVCDSGFVVEANKCEKCADLNCTTCQTGKNVCTACTTGFTLTDSKCVKNCSEDSECAPSEICQTTCKTCTDNCATCKNTLSECKSCLSGFILEGTTCTQCGDNCANCDGDKAVCRLCKRNFFLQTGACTTCAGNTVEQCECNEAINCAACQVADTTKCENCLTGYKKSNLGSCDECSEGFFMSQKLCSKCGDVCKSCSGNGERCDTCATGHTMSINQICEKDCTDVVTDGMVCVVEQVVACGSDGQTVACKCQTAVNCLKCNGTDRKNASPACQDTRLRKRSALGALRELKLLVRSALFLEIGLKITFLAELLPALQLQF</sequence>
<dbReference type="VEuPathDB" id="GiardiaDB:SS50377_21764"/>
<evidence type="ECO:0000259" key="1">
    <source>
        <dbReference type="SMART" id="SM00181"/>
    </source>
</evidence>
<dbReference type="EMBL" id="AUWU02000002">
    <property type="protein sequence ID" value="KAH0576203.1"/>
    <property type="molecule type" value="Genomic_DNA"/>
</dbReference>
<protein>
    <submittedName>
        <fullName evidence="2">Cysteine-rich protein</fullName>
    </submittedName>
</protein>